<keyword evidence="2" id="KW-1185">Reference proteome</keyword>
<reference evidence="1" key="1">
    <citation type="submission" date="2022-07" db="EMBL/GenBank/DDBJ databases">
        <title>Genome Sequence of Phlebia brevispora.</title>
        <authorList>
            <person name="Buettner E."/>
        </authorList>
    </citation>
    <scope>NUCLEOTIDE SEQUENCE</scope>
    <source>
        <strain evidence="1">MPL23</strain>
    </source>
</reference>
<sequence length="870" mass="94768">MSSSTTPQRPPLDRSLQVLPGFLDFQAEHNGDNPWVLFPSISGKGVDSISFAELARASHRVAHILRPHRQGQDGEVVAVLINCDTVLYVALILGMVRAGLVPFPMSPRNSAAAIVNMLDQTSATRIITHAPLSHLIDAVKKEVESKPYQLRVDELPDLYEIFPTLLGEPSEGLKEATFKPYPSPGQTPSWDEAVVYLHSSGSTGFPKAILQTHTTIFDWCKVPVMLSMREDGLRVGPMALPAFHTFGIYTQIYTPLVSGISVALFTPQAPASPVVPNPQVVLEVAKTVGCNILIAVPAFLEIWAQSDKAVKFLASLKAVQYSGGPLSSKSGTALVEAGVKLTGIYGTTEFGAPSNLNYATVTKRTDGNAPVENDWEYMSFFDDLKYRMVPEGDGSYELQILTSDSHHPSPAVENLLDTRGYATKDLFVPHPTKKGFWRISGRKDDVIVLGSGEKIVPIPQEGHITASDMVAGAVMFGRGRNQCGVLIEPHAHYAIDPENEAAAIEFRNKIWPVVEEANELAPAFGRIFKEMIIITDPAKPLPRAAKSTVIRKMALAAYEKEIEQLYFTIEGSADTKGVPPPPTWGAPDLEAWLLKLAGDIKGDTSILPNVDLFDQGFDSLHATFLRNKIIATLRSSEDPVVRQAASKVSQNFVFDFPTLHELAEGVSTVVLSDDSVKKDVAKEITTLLERYSADLTEYDVKSKTPANGVVVLLTGSTGNVGSHVLATLLKDSRINTVYTLNRGSCAAVASNEKRQFTAFEERGLPTALLSSKKLVQLFGDLSAHDFGLPEPTYNELAHTVTHVIHNAWKVDFNQSLKSFEPLIASTRHLINAPSAWGGIPLGALFRRSHCPTPTSQHYKGTVPRSTSSRT</sequence>
<dbReference type="Proteomes" id="UP001148662">
    <property type="component" value="Unassembled WGS sequence"/>
</dbReference>
<comment type="caution">
    <text evidence="1">The sequence shown here is derived from an EMBL/GenBank/DDBJ whole genome shotgun (WGS) entry which is preliminary data.</text>
</comment>
<protein>
    <submittedName>
        <fullName evidence="1">Uncharacterized protein</fullName>
    </submittedName>
</protein>
<gene>
    <name evidence="1" type="ORF">NM688_g8022</name>
</gene>
<evidence type="ECO:0000313" key="1">
    <source>
        <dbReference type="EMBL" id="KAJ3528253.1"/>
    </source>
</evidence>
<name>A0ACC1RYD3_9APHY</name>
<evidence type="ECO:0000313" key="2">
    <source>
        <dbReference type="Proteomes" id="UP001148662"/>
    </source>
</evidence>
<dbReference type="EMBL" id="JANHOG010002033">
    <property type="protein sequence ID" value="KAJ3528253.1"/>
    <property type="molecule type" value="Genomic_DNA"/>
</dbReference>
<proteinExistence type="predicted"/>
<accession>A0ACC1RYD3</accession>
<organism evidence="1 2">
    <name type="scientific">Phlebia brevispora</name>
    <dbReference type="NCBI Taxonomy" id="194682"/>
    <lineage>
        <taxon>Eukaryota</taxon>
        <taxon>Fungi</taxon>
        <taxon>Dikarya</taxon>
        <taxon>Basidiomycota</taxon>
        <taxon>Agaricomycotina</taxon>
        <taxon>Agaricomycetes</taxon>
        <taxon>Polyporales</taxon>
        <taxon>Meruliaceae</taxon>
        <taxon>Phlebia</taxon>
    </lineage>
</organism>